<dbReference type="SUPFAM" id="SSF52540">
    <property type="entry name" value="P-loop containing nucleoside triphosphate hydrolases"/>
    <property type="match status" value="1"/>
</dbReference>
<dbReference type="PANTHER" id="PTHR42939:SF3">
    <property type="entry name" value="ABC TRANSPORTER ATP-BINDING COMPONENT"/>
    <property type="match status" value="1"/>
</dbReference>
<dbReference type="InterPro" id="IPR003439">
    <property type="entry name" value="ABC_transporter-like_ATP-bd"/>
</dbReference>
<keyword evidence="6" id="KW-1185">Reference proteome</keyword>
<proteinExistence type="predicted"/>
<dbReference type="Gene3D" id="3.40.50.300">
    <property type="entry name" value="P-loop containing nucleotide triphosphate hydrolases"/>
    <property type="match status" value="1"/>
</dbReference>
<gene>
    <name evidence="5" type="primary">ybhF_2</name>
    <name evidence="5" type="ORF">Pmgp_00166</name>
</gene>
<feature type="domain" description="ABC transporter" evidence="4">
    <location>
        <begin position="19"/>
        <end position="79"/>
    </location>
</feature>
<dbReference type="OrthoDB" id="9804819at2"/>
<evidence type="ECO:0000313" key="6">
    <source>
        <dbReference type="Proteomes" id="UP000297597"/>
    </source>
</evidence>
<evidence type="ECO:0000256" key="3">
    <source>
        <dbReference type="ARBA" id="ARBA00022840"/>
    </source>
</evidence>
<evidence type="ECO:0000313" key="5">
    <source>
        <dbReference type="EMBL" id="TEB13758.1"/>
    </source>
</evidence>
<protein>
    <submittedName>
        <fullName evidence="5">Putative ABC transporter ATP-binding protein YbhF</fullName>
    </submittedName>
</protein>
<sequence>MENILEVNNLSKKFKDFNLNKISFSIPYGYIMGFIGPNGAGKTTTIKLIMNLLNKDGGEIRVFGRDHQEFEKEIVLWSQYTFRLFYK</sequence>
<comment type="caution">
    <text evidence="5">The sequence shown here is derived from an EMBL/GenBank/DDBJ whole genome shotgun (WGS) entry which is preliminary data.</text>
</comment>
<keyword evidence="2" id="KW-0547">Nucleotide-binding</keyword>
<keyword evidence="3 5" id="KW-0067">ATP-binding</keyword>
<dbReference type="Proteomes" id="UP000297597">
    <property type="component" value="Unassembled WGS sequence"/>
</dbReference>
<evidence type="ECO:0000256" key="1">
    <source>
        <dbReference type="ARBA" id="ARBA00022448"/>
    </source>
</evidence>
<dbReference type="AlphaFoldDB" id="A0A4Y7RXM5"/>
<keyword evidence="1" id="KW-0813">Transport</keyword>
<accession>A0A4Y7RXM5</accession>
<dbReference type="PANTHER" id="PTHR42939">
    <property type="entry name" value="ABC TRANSPORTER ATP-BINDING PROTEIN ALBC-RELATED"/>
    <property type="match status" value="1"/>
</dbReference>
<evidence type="ECO:0000256" key="2">
    <source>
        <dbReference type="ARBA" id="ARBA00022741"/>
    </source>
</evidence>
<dbReference type="InterPro" id="IPR027417">
    <property type="entry name" value="P-loop_NTPase"/>
</dbReference>
<evidence type="ECO:0000259" key="4">
    <source>
        <dbReference type="Pfam" id="PF00005"/>
    </source>
</evidence>
<dbReference type="Pfam" id="PF00005">
    <property type="entry name" value="ABC_tran"/>
    <property type="match status" value="1"/>
</dbReference>
<dbReference type="GO" id="GO:0005524">
    <property type="term" value="F:ATP binding"/>
    <property type="evidence" value="ECO:0007669"/>
    <property type="project" value="UniProtKB-KW"/>
</dbReference>
<dbReference type="GO" id="GO:0016887">
    <property type="term" value="F:ATP hydrolysis activity"/>
    <property type="evidence" value="ECO:0007669"/>
    <property type="project" value="InterPro"/>
</dbReference>
<organism evidence="5 6">
    <name type="scientific">Pelotomaculum propionicicum</name>
    <dbReference type="NCBI Taxonomy" id="258475"/>
    <lineage>
        <taxon>Bacteria</taxon>
        <taxon>Bacillati</taxon>
        <taxon>Bacillota</taxon>
        <taxon>Clostridia</taxon>
        <taxon>Eubacteriales</taxon>
        <taxon>Desulfotomaculaceae</taxon>
        <taxon>Pelotomaculum</taxon>
    </lineage>
</organism>
<reference evidence="5 6" key="1">
    <citation type="journal article" date="2018" name="Environ. Microbiol.">
        <title>Novel energy conservation strategies and behaviour of Pelotomaculum schinkii driving syntrophic propionate catabolism.</title>
        <authorList>
            <person name="Hidalgo-Ahumada C.A.P."/>
            <person name="Nobu M.K."/>
            <person name="Narihiro T."/>
            <person name="Tamaki H."/>
            <person name="Liu W.T."/>
            <person name="Kamagata Y."/>
            <person name="Stams A.J.M."/>
            <person name="Imachi H."/>
            <person name="Sousa D.Z."/>
        </authorList>
    </citation>
    <scope>NUCLEOTIDE SEQUENCE [LARGE SCALE GENOMIC DNA]</scope>
    <source>
        <strain evidence="5 6">MGP</strain>
    </source>
</reference>
<name>A0A4Y7RXM5_9FIRM</name>
<dbReference type="EMBL" id="QFFZ01000001">
    <property type="protein sequence ID" value="TEB13758.1"/>
    <property type="molecule type" value="Genomic_DNA"/>
</dbReference>
<dbReference type="InterPro" id="IPR051782">
    <property type="entry name" value="ABC_Transporter_VariousFunc"/>
</dbReference>